<feature type="binding site" evidence="5 6">
    <location>
        <position position="142"/>
    </location>
    <ligand>
        <name>Zn(2+)</name>
        <dbReference type="ChEBI" id="CHEBI:29105"/>
    </ligand>
</feature>
<keyword evidence="2 5" id="KW-0479">Metal-binding</keyword>
<dbReference type="EMBL" id="JACCBB010000001">
    <property type="protein sequence ID" value="NYD22969.1"/>
    <property type="molecule type" value="Genomic_DNA"/>
</dbReference>
<dbReference type="Proteomes" id="UP000521922">
    <property type="component" value="Unassembled WGS sequence"/>
</dbReference>
<comment type="caution">
    <text evidence="9">The sequence shown here is derived from an EMBL/GenBank/DDBJ whole genome shotgun (WGS) entry which is preliminary data.</text>
</comment>
<dbReference type="EC" id="2.3.1.286" evidence="5"/>
<evidence type="ECO:0000313" key="9">
    <source>
        <dbReference type="EMBL" id="NYD22969.1"/>
    </source>
</evidence>
<dbReference type="InterPro" id="IPR003000">
    <property type="entry name" value="Sirtuin"/>
</dbReference>
<evidence type="ECO:0000313" key="10">
    <source>
        <dbReference type="Proteomes" id="UP000521922"/>
    </source>
</evidence>
<evidence type="ECO:0000256" key="4">
    <source>
        <dbReference type="ARBA" id="ARBA00023027"/>
    </source>
</evidence>
<dbReference type="HAMAP" id="MF_01967">
    <property type="entry name" value="Sirtuin_ClassII"/>
    <property type="match status" value="1"/>
</dbReference>
<evidence type="ECO:0000256" key="6">
    <source>
        <dbReference type="PROSITE-ProRule" id="PRU00236"/>
    </source>
</evidence>
<comment type="caution">
    <text evidence="5">Lacks conserved residue(s) required for the propagation of feature annotation.</text>
</comment>
<feature type="binding site" evidence="5 6">
    <location>
        <position position="145"/>
    </location>
    <ligand>
        <name>Zn(2+)</name>
        <dbReference type="ChEBI" id="CHEBI:29105"/>
    </ligand>
</feature>
<comment type="cofactor">
    <cofactor evidence="5">
        <name>Zn(2+)</name>
        <dbReference type="ChEBI" id="CHEBI:29105"/>
    </cofactor>
    <text evidence="5">Binds 1 zinc ion per subunit.</text>
</comment>
<feature type="binding site" evidence="5 6">
    <location>
        <position position="196"/>
    </location>
    <ligand>
        <name>Zn(2+)</name>
        <dbReference type="ChEBI" id="CHEBI:29105"/>
    </ligand>
</feature>
<protein>
    <recommendedName>
        <fullName evidence="5">NAD-dependent protein deacetylase</fullName>
        <ecNumber evidence="5">2.3.1.286</ecNumber>
    </recommendedName>
    <alternativeName>
        <fullName evidence="5">Regulatory protein SIR2 homolog</fullName>
    </alternativeName>
</protein>
<dbReference type="InterPro" id="IPR050134">
    <property type="entry name" value="NAD-dep_sirtuin_deacylases"/>
</dbReference>
<dbReference type="PANTHER" id="PTHR11085">
    <property type="entry name" value="NAD-DEPENDENT PROTEIN DEACYLASE SIRTUIN-5, MITOCHONDRIAL-RELATED"/>
    <property type="match status" value="1"/>
</dbReference>
<dbReference type="PROSITE" id="PS50305">
    <property type="entry name" value="SIRTUIN"/>
    <property type="match status" value="1"/>
</dbReference>
<comment type="catalytic activity">
    <reaction evidence="5">
        <text>N(6)-acetyl-L-lysyl-[protein] + NAD(+) + H2O = 2''-O-acetyl-ADP-D-ribose + nicotinamide + L-lysyl-[protein]</text>
        <dbReference type="Rhea" id="RHEA:43636"/>
        <dbReference type="Rhea" id="RHEA-COMP:9752"/>
        <dbReference type="Rhea" id="RHEA-COMP:10731"/>
        <dbReference type="ChEBI" id="CHEBI:15377"/>
        <dbReference type="ChEBI" id="CHEBI:17154"/>
        <dbReference type="ChEBI" id="CHEBI:29969"/>
        <dbReference type="ChEBI" id="CHEBI:57540"/>
        <dbReference type="ChEBI" id="CHEBI:61930"/>
        <dbReference type="ChEBI" id="CHEBI:83767"/>
        <dbReference type="EC" id="2.3.1.286"/>
    </reaction>
</comment>
<dbReference type="Gene3D" id="3.40.50.1220">
    <property type="entry name" value="TPP-binding domain"/>
    <property type="match status" value="1"/>
</dbReference>
<dbReference type="SUPFAM" id="SSF52467">
    <property type="entry name" value="DHS-like NAD/FAD-binding domain"/>
    <property type="match status" value="1"/>
</dbReference>
<dbReference type="PANTHER" id="PTHR11085:SF10">
    <property type="entry name" value="NAD-DEPENDENT PROTEIN DEACYLASE SIRTUIN-5, MITOCHONDRIAL-RELATED"/>
    <property type="match status" value="1"/>
</dbReference>
<evidence type="ECO:0000256" key="1">
    <source>
        <dbReference type="ARBA" id="ARBA00022679"/>
    </source>
</evidence>
<dbReference type="InterPro" id="IPR026587">
    <property type="entry name" value="Sirtuin_class_II"/>
</dbReference>
<keyword evidence="4 5" id="KW-0520">NAD</keyword>
<dbReference type="InterPro" id="IPR029035">
    <property type="entry name" value="DHS-like_NAD/FAD-binding_dom"/>
</dbReference>
<evidence type="ECO:0000256" key="2">
    <source>
        <dbReference type="ARBA" id="ARBA00022723"/>
    </source>
</evidence>
<gene>
    <name evidence="5" type="primary">cobB</name>
    <name evidence="9" type="ORF">BJ968_002509</name>
</gene>
<comment type="similarity">
    <text evidence="5">Belongs to the sirtuin family. Class II subfamily.</text>
</comment>
<comment type="function">
    <text evidence="5">NAD-dependent protein deacetylase which modulates the activities of several enzymes which are inactive in their acetylated form.</text>
</comment>
<sequence length="294" mass="31536">MSGELVGQLGQAGPGEQAEQSGRLEELVRAGGVVVLEGAGMSTGSGIPDYRGPNGSLTRHTPMTYREFTGSAENRRRYWGRSHVGWEHFRRAQPNPAHHAVAALERAGFVTGTITQNVDGLDLAAGTREVVELHGNLDRVVCLDCGEVTSRAELADRLREANPTFEARVEELHALNPDGDADLTDAQLAGFRTVPCRRCGQDALKADVVFFGETVPKDRVERSFALLDAGRSLLVLGSSLAVMSGYRFVLHAAKHGKPVAIVTAGPTRGDAKATVRLDAALQDVLPDLRRRLGA</sequence>
<dbReference type="InterPro" id="IPR026590">
    <property type="entry name" value="Ssirtuin_cat_dom"/>
</dbReference>
<dbReference type="InterPro" id="IPR026591">
    <property type="entry name" value="Sirtuin_cat_small_dom_sf"/>
</dbReference>
<feature type="binding site" evidence="5 6">
    <location>
        <position position="199"/>
    </location>
    <ligand>
        <name>Zn(2+)</name>
        <dbReference type="ChEBI" id="CHEBI:29105"/>
    </ligand>
</feature>
<evidence type="ECO:0000256" key="7">
    <source>
        <dbReference type="SAM" id="MobiDB-lite"/>
    </source>
</evidence>
<dbReference type="Gene3D" id="3.30.1600.10">
    <property type="entry name" value="SIR2/SIRT2 'Small Domain"/>
    <property type="match status" value="1"/>
</dbReference>
<dbReference type="GO" id="GO:0005737">
    <property type="term" value="C:cytoplasm"/>
    <property type="evidence" value="ECO:0007669"/>
    <property type="project" value="UniProtKB-SubCell"/>
</dbReference>
<feature type="active site" description="Proton acceptor" evidence="5 6">
    <location>
        <position position="134"/>
    </location>
</feature>
<dbReference type="RefSeq" id="WP_425491495.1">
    <property type="nucleotide sequence ID" value="NZ_BAAAGN010000001.1"/>
</dbReference>
<keyword evidence="1 5" id="KW-0808">Transferase</keyword>
<feature type="binding site" evidence="5">
    <location>
        <begin position="116"/>
        <end position="119"/>
    </location>
    <ligand>
        <name>NAD(+)</name>
        <dbReference type="ChEBI" id="CHEBI:57540"/>
    </ligand>
</feature>
<dbReference type="AlphaFoldDB" id="A0A7Y9DLT0"/>
<dbReference type="GO" id="GO:0008270">
    <property type="term" value="F:zinc ion binding"/>
    <property type="evidence" value="ECO:0007669"/>
    <property type="project" value="UniProtKB-UniRule"/>
</dbReference>
<dbReference type="Pfam" id="PF02146">
    <property type="entry name" value="SIR2"/>
    <property type="match status" value="1"/>
</dbReference>
<feature type="binding site" evidence="5">
    <location>
        <begin position="38"/>
        <end position="58"/>
    </location>
    <ligand>
        <name>NAD(+)</name>
        <dbReference type="ChEBI" id="CHEBI:57540"/>
    </ligand>
</feature>
<organism evidence="9 10">
    <name type="scientific">Kineococcus aurantiacus</name>
    <dbReference type="NCBI Taxonomy" id="37633"/>
    <lineage>
        <taxon>Bacteria</taxon>
        <taxon>Bacillati</taxon>
        <taxon>Actinomycetota</taxon>
        <taxon>Actinomycetes</taxon>
        <taxon>Kineosporiales</taxon>
        <taxon>Kineosporiaceae</taxon>
        <taxon>Kineococcus</taxon>
    </lineage>
</organism>
<evidence type="ECO:0000256" key="5">
    <source>
        <dbReference type="HAMAP-Rule" id="MF_01967"/>
    </source>
</evidence>
<name>A0A7Y9DLT0_9ACTN</name>
<proteinExistence type="inferred from homology"/>
<dbReference type="GO" id="GO:0070403">
    <property type="term" value="F:NAD+ binding"/>
    <property type="evidence" value="ECO:0007669"/>
    <property type="project" value="UniProtKB-UniRule"/>
</dbReference>
<feature type="binding site" evidence="5">
    <location>
        <begin position="237"/>
        <end position="239"/>
    </location>
    <ligand>
        <name>NAD(+)</name>
        <dbReference type="ChEBI" id="CHEBI:57540"/>
    </ligand>
</feature>
<comment type="subcellular location">
    <subcellularLocation>
        <location evidence="5">Cytoplasm</location>
    </subcellularLocation>
</comment>
<keyword evidence="5" id="KW-0963">Cytoplasm</keyword>
<keyword evidence="10" id="KW-1185">Reference proteome</keyword>
<feature type="domain" description="Deacetylase sirtuin-type" evidence="8">
    <location>
        <begin position="11"/>
        <end position="294"/>
    </location>
</feature>
<dbReference type="NCBIfam" id="NF003738">
    <property type="entry name" value="PRK05333.1"/>
    <property type="match status" value="1"/>
</dbReference>
<accession>A0A7Y9DLT0</accession>
<reference evidence="9 10" key="1">
    <citation type="submission" date="2020-07" db="EMBL/GenBank/DDBJ databases">
        <title>Sequencing the genomes of 1000 actinobacteria strains.</title>
        <authorList>
            <person name="Klenk H.-P."/>
        </authorList>
    </citation>
    <scope>NUCLEOTIDE SEQUENCE [LARGE SCALE GENOMIC DNA]</scope>
    <source>
        <strain evidence="9 10">DSM 7487</strain>
    </source>
</reference>
<dbReference type="GO" id="GO:0017136">
    <property type="term" value="F:histone deacetylase activity, NAD-dependent"/>
    <property type="evidence" value="ECO:0007669"/>
    <property type="project" value="TreeGrafter"/>
</dbReference>
<feature type="region of interest" description="Disordered" evidence="7">
    <location>
        <begin position="1"/>
        <end position="22"/>
    </location>
</feature>
<evidence type="ECO:0000256" key="3">
    <source>
        <dbReference type="ARBA" id="ARBA00022833"/>
    </source>
</evidence>
<feature type="binding site" evidence="5">
    <location>
        <position position="281"/>
    </location>
    <ligand>
        <name>NAD(+)</name>
        <dbReference type="ChEBI" id="CHEBI:57540"/>
    </ligand>
</feature>
<keyword evidence="3 5" id="KW-0862">Zinc</keyword>
<evidence type="ECO:0000259" key="8">
    <source>
        <dbReference type="PROSITE" id="PS50305"/>
    </source>
</evidence>